<accession>A0A8S5M8G5</accession>
<organism evidence="1">
    <name type="scientific">Caudovirales sp. ctCiv1</name>
    <dbReference type="NCBI Taxonomy" id="2826769"/>
    <lineage>
        <taxon>Viruses</taxon>
        <taxon>Duplodnaviria</taxon>
        <taxon>Heunggongvirae</taxon>
        <taxon>Uroviricota</taxon>
        <taxon>Caudoviricetes</taxon>
    </lineage>
</organism>
<dbReference type="Pfam" id="PF06995">
    <property type="entry name" value="Phage_P2_GpU"/>
    <property type="match status" value="1"/>
</dbReference>
<evidence type="ECO:0008006" key="2">
    <source>
        <dbReference type="Google" id="ProtNLM"/>
    </source>
</evidence>
<evidence type="ECO:0000313" key="1">
    <source>
        <dbReference type="EMBL" id="DAD78522.1"/>
    </source>
</evidence>
<proteinExistence type="predicted"/>
<protein>
    <recommendedName>
        <fullName evidence="2">Phage tail protein</fullName>
    </recommendedName>
</protein>
<name>A0A8S5M8G5_9CAUD</name>
<dbReference type="EMBL" id="BK014846">
    <property type="protein sequence ID" value="DAD78522.1"/>
    <property type="molecule type" value="Genomic_DNA"/>
</dbReference>
<reference evidence="1" key="1">
    <citation type="journal article" date="2021" name="Proc. Natl. Acad. Sci. U.S.A.">
        <title>A Catalog of Tens of Thousands of Viruses from Human Metagenomes Reveals Hidden Associations with Chronic Diseases.</title>
        <authorList>
            <person name="Tisza M.J."/>
            <person name="Buck C.B."/>
        </authorList>
    </citation>
    <scope>NUCLEOTIDE SEQUENCE</scope>
    <source>
        <strain evidence="1">CtCiv1</strain>
    </source>
</reference>
<sequence>MGKIGSFGKKLIFETSDKKVLTPGDFNQKVSGRWSTHNITFGKPKSEFNGSNLRKISFNIILDSNYGIKPRKMLETLEKMVESGDVETLVIGGKKVGKYKWKITDISEKWDVVYSGGELSRVTVNVSMEEYL</sequence>
<dbReference type="InterPro" id="IPR009734">
    <property type="entry name" value="Myoviridae_GpU"/>
</dbReference>